<proteinExistence type="predicted"/>
<evidence type="ECO:0000256" key="3">
    <source>
        <dbReference type="ARBA" id="ARBA00022741"/>
    </source>
</evidence>
<dbReference type="Proteomes" id="UP000663877">
    <property type="component" value="Unassembled WGS sequence"/>
</dbReference>
<evidence type="ECO:0000256" key="4">
    <source>
        <dbReference type="ARBA" id="ARBA00022989"/>
    </source>
</evidence>
<dbReference type="GO" id="GO:0004016">
    <property type="term" value="F:adenylate cyclase activity"/>
    <property type="evidence" value="ECO:0007669"/>
    <property type="project" value="TreeGrafter"/>
</dbReference>
<reference evidence="8" key="1">
    <citation type="submission" date="2021-02" db="EMBL/GenBank/DDBJ databases">
        <authorList>
            <person name="Nowell W R."/>
        </authorList>
    </citation>
    <scope>NUCLEOTIDE SEQUENCE</scope>
</reference>
<dbReference type="EMBL" id="CAJNOM010000137">
    <property type="protein sequence ID" value="CAF1120222.1"/>
    <property type="molecule type" value="Genomic_DNA"/>
</dbReference>
<evidence type="ECO:0000256" key="5">
    <source>
        <dbReference type="ARBA" id="ARBA00023136"/>
    </source>
</evidence>
<dbReference type="GO" id="GO:0001653">
    <property type="term" value="F:peptide receptor activity"/>
    <property type="evidence" value="ECO:0007669"/>
    <property type="project" value="TreeGrafter"/>
</dbReference>
<keyword evidence="11" id="KW-1185">Reference proteome</keyword>
<sequence>MKNPYDMNQAEIICALALELMTASRSVINPLTKQPFRMKFGFHSGPAVGGIVGNRNYQYCLFGDTINTASRVTTSSESGKIHFSATSYELLKDSVCFETAYRGKTEMKGKGSMDTYWLLGPTETYLSLLEATRTRNVPSVNLLNGNKEEPLLLAPSIPTSPTLKVSKVTFNNGDLIDPMSSLTRTSSLTKNNVLNKMKEKKLSCPFSGAQLL</sequence>
<dbReference type="InterPro" id="IPR001054">
    <property type="entry name" value="A/G_cyclase"/>
</dbReference>
<evidence type="ECO:0000313" key="12">
    <source>
        <dbReference type="Proteomes" id="UP000663877"/>
    </source>
</evidence>
<evidence type="ECO:0000313" key="9">
    <source>
        <dbReference type="EMBL" id="CAF1052984.1"/>
    </source>
</evidence>
<keyword evidence="3" id="KW-0547">Nucleotide-binding</keyword>
<accession>A0A814JYH2</accession>
<dbReference type="CDD" id="cd07302">
    <property type="entry name" value="CHD"/>
    <property type="match status" value="1"/>
</dbReference>
<evidence type="ECO:0000256" key="2">
    <source>
        <dbReference type="ARBA" id="ARBA00022692"/>
    </source>
</evidence>
<dbReference type="EMBL" id="CAJNOM010000103">
    <property type="protein sequence ID" value="CAF1052984.1"/>
    <property type="molecule type" value="Genomic_DNA"/>
</dbReference>
<dbReference type="OrthoDB" id="1890790at2759"/>
<dbReference type="GO" id="GO:0004383">
    <property type="term" value="F:guanylate cyclase activity"/>
    <property type="evidence" value="ECO:0007669"/>
    <property type="project" value="TreeGrafter"/>
</dbReference>
<feature type="domain" description="Guanylate cyclase" evidence="7">
    <location>
        <begin position="16"/>
        <end position="73"/>
    </location>
</feature>
<dbReference type="Proteomes" id="UP000663832">
    <property type="component" value="Unassembled WGS sequence"/>
</dbReference>
<dbReference type="GO" id="GO:0000166">
    <property type="term" value="F:nucleotide binding"/>
    <property type="evidence" value="ECO:0007669"/>
    <property type="project" value="UniProtKB-KW"/>
</dbReference>
<evidence type="ECO:0000259" key="7">
    <source>
        <dbReference type="PROSITE" id="PS50125"/>
    </source>
</evidence>
<dbReference type="GO" id="GO:0005886">
    <property type="term" value="C:plasma membrane"/>
    <property type="evidence" value="ECO:0007669"/>
    <property type="project" value="TreeGrafter"/>
</dbReference>
<comment type="caution">
    <text evidence="8">The sequence shown here is derived from an EMBL/GenBank/DDBJ whole genome shotgun (WGS) entry which is preliminary data.</text>
</comment>
<evidence type="ECO:0000256" key="1">
    <source>
        <dbReference type="ARBA" id="ARBA00004370"/>
    </source>
</evidence>
<protein>
    <recommendedName>
        <fullName evidence="7">Guanylate cyclase domain-containing protein</fullName>
    </recommendedName>
</protein>
<dbReference type="GO" id="GO:0035556">
    <property type="term" value="P:intracellular signal transduction"/>
    <property type="evidence" value="ECO:0007669"/>
    <property type="project" value="InterPro"/>
</dbReference>
<evidence type="ECO:0000256" key="6">
    <source>
        <dbReference type="ARBA" id="ARBA00023239"/>
    </source>
</evidence>
<organism evidence="8 12">
    <name type="scientific">Adineta steineri</name>
    <dbReference type="NCBI Taxonomy" id="433720"/>
    <lineage>
        <taxon>Eukaryota</taxon>
        <taxon>Metazoa</taxon>
        <taxon>Spiralia</taxon>
        <taxon>Gnathifera</taxon>
        <taxon>Rotifera</taxon>
        <taxon>Eurotatoria</taxon>
        <taxon>Bdelloidea</taxon>
        <taxon>Adinetida</taxon>
        <taxon>Adinetidae</taxon>
        <taxon>Adineta</taxon>
    </lineage>
</organism>
<evidence type="ECO:0000313" key="10">
    <source>
        <dbReference type="EMBL" id="CAF1120222.1"/>
    </source>
</evidence>
<dbReference type="PROSITE" id="PS50125">
    <property type="entry name" value="GUANYLATE_CYCLASE_2"/>
    <property type="match status" value="1"/>
</dbReference>
<dbReference type="InterPro" id="IPR050401">
    <property type="entry name" value="Cyclic_nucleotide_synthase"/>
</dbReference>
<dbReference type="PANTHER" id="PTHR11920:SF335">
    <property type="entry name" value="GUANYLATE CYCLASE"/>
    <property type="match status" value="1"/>
</dbReference>
<dbReference type="Pfam" id="PF00211">
    <property type="entry name" value="Guanylate_cyc"/>
    <property type="match status" value="1"/>
</dbReference>
<evidence type="ECO:0000313" key="11">
    <source>
        <dbReference type="Proteomes" id="UP000663832"/>
    </source>
</evidence>
<dbReference type="SUPFAM" id="SSF55073">
    <property type="entry name" value="Nucleotide cyclase"/>
    <property type="match status" value="1"/>
</dbReference>
<dbReference type="InterPro" id="IPR029787">
    <property type="entry name" value="Nucleotide_cyclase"/>
</dbReference>
<dbReference type="EMBL" id="CAJNOI010000093">
    <property type="protein sequence ID" value="CAF1045368.1"/>
    <property type="molecule type" value="Genomic_DNA"/>
</dbReference>
<dbReference type="Gene3D" id="3.30.70.1230">
    <property type="entry name" value="Nucleotide cyclase"/>
    <property type="match status" value="1"/>
</dbReference>
<dbReference type="PANTHER" id="PTHR11920">
    <property type="entry name" value="GUANYLYL CYCLASE"/>
    <property type="match status" value="1"/>
</dbReference>
<keyword evidence="5" id="KW-0472">Membrane</keyword>
<keyword evidence="4" id="KW-1133">Transmembrane helix</keyword>
<dbReference type="AlphaFoldDB" id="A0A814JYH2"/>
<keyword evidence="2" id="KW-0812">Transmembrane</keyword>
<dbReference type="GO" id="GO:0007168">
    <property type="term" value="P:receptor guanylyl cyclase signaling pathway"/>
    <property type="evidence" value="ECO:0007669"/>
    <property type="project" value="TreeGrafter"/>
</dbReference>
<comment type="subcellular location">
    <subcellularLocation>
        <location evidence="1">Membrane</location>
    </subcellularLocation>
</comment>
<name>A0A814JYH2_9BILA</name>
<keyword evidence="6" id="KW-0456">Lyase</keyword>
<gene>
    <name evidence="8" type="ORF">BJG266_LOCUS18305</name>
    <name evidence="9" type="ORF">QVE165_LOCUS17722</name>
    <name evidence="10" type="ORF">QVE165_LOCUS21351</name>
</gene>
<evidence type="ECO:0000313" key="8">
    <source>
        <dbReference type="EMBL" id="CAF1045368.1"/>
    </source>
</evidence>